<protein>
    <submittedName>
        <fullName evidence="2">Uncharacterized protein</fullName>
    </submittedName>
</protein>
<sequence>MDEGLWRAILPVHLAALVAQRYRSTVSIRHCKGCSWFGATIFNPSSGTHQKKRDYQSQWRRPSEVTHPGFPGQKKVPQWTKDRTETWKACGCTGYFAMKQSGQPSSTSRAPGTCFS</sequence>
<keyword evidence="3" id="KW-1185">Reference proteome</keyword>
<organism evidence="2 3">
    <name type="scientific">Amblyomma americanum</name>
    <name type="common">Lone star tick</name>
    <dbReference type="NCBI Taxonomy" id="6943"/>
    <lineage>
        <taxon>Eukaryota</taxon>
        <taxon>Metazoa</taxon>
        <taxon>Ecdysozoa</taxon>
        <taxon>Arthropoda</taxon>
        <taxon>Chelicerata</taxon>
        <taxon>Arachnida</taxon>
        <taxon>Acari</taxon>
        <taxon>Parasitiformes</taxon>
        <taxon>Ixodida</taxon>
        <taxon>Ixodoidea</taxon>
        <taxon>Ixodidae</taxon>
        <taxon>Amblyomminae</taxon>
        <taxon>Amblyomma</taxon>
    </lineage>
</organism>
<reference evidence="2 3" key="1">
    <citation type="journal article" date="2023" name="Arcadia Sci">
        <title>De novo assembly of a long-read Amblyomma americanum tick genome.</title>
        <authorList>
            <person name="Chou S."/>
            <person name="Poskanzer K.E."/>
            <person name="Rollins M."/>
            <person name="Thuy-Boun P.S."/>
        </authorList>
    </citation>
    <scope>NUCLEOTIDE SEQUENCE [LARGE SCALE GENOMIC DNA]</scope>
    <source>
        <strain evidence="2">F_SG_1</strain>
        <tissue evidence="2">Salivary glands</tissue>
    </source>
</reference>
<name>A0AAQ4FL00_AMBAM</name>
<proteinExistence type="predicted"/>
<comment type="caution">
    <text evidence="2">The sequence shown here is derived from an EMBL/GenBank/DDBJ whole genome shotgun (WGS) entry which is preliminary data.</text>
</comment>
<evidence type="ECO:0000256" key="1">
    <source>
        <dbReference type="SAM" id="MobiDB-lite"/>
    </source>
</evidence>
<dbReference type="Proteomes" id="UP001321473">
    <property type="component" value="Unassembled WGS sequence"/>
</dbReference>
<accession>A0AAQ4FL00</accession>
<dbReference type="EMBL" id="JARKHS020001248">
    <property type="protein sequence ID" value="KAK8787969.1"/>
    <property type="molecule type" value="Genomic_DNA"/>
</dbReference>
<gene>
    <name evidence="2" type="ORF">V5799_022257</name>
</gene>
<evidence type="ECO:0000313" key="2">
    <source>
        <dbReference type="EMBL" id="KAK8787969.1"/>
    </source>
</evidence>
<feature type="region of interest" description="Disordered" evidence="1">
    <location>
        <begin position="59"/>
        <end position="78"/>
    </location>
</feature>
<evidence type="ECO:0000313" key="3">
    <source>
        <dbReference type="Proteomes" id="UP001321473"/>
    </source>
</evidence>
<dbReference type="AlphaFoldDB" id="A0AAQ4FL00"/>